<dbReference type="PANTHER" id="PTHR30411">
    <property type="entry name" value="CYTOPLASMIC PROTEIN"/>
    <property type="match status" value="1"/>
</dbReference>
<dbReference type="PIRSF" id="PIRSF006181">
    <property type="entry name" value="EbsC_YbaK"/>
    <property type="match status" value="1"/>
</dbReference>
<evidence type="ECO:0000256" key="1">
    <source>
        <dbReference type="ARBA" id="ARBA00009798"/>
    </source>
</evidence>
<dbReference type="GO" id="GO:0002161">
    <property type="term" value="F:aminoacyl-tRNA deacylase activity"/>
    <property type="evidence" value="ECO:0007669"/>
    <property type="project" value="InterPro"/>
</dbReference>
<reference evidence="6" key="1">
    <citation type="journal article" date="2021" name="PeerJ">
        <title>Extensive microbial diversity within the chicken gut microbiome revealed by metagenomics and culture.</title>
        <authorList>
            <person name="Gilroy R."/>
            <person name="Ravi A."/>
            <person name="Getino M."/>
            <person name="Pursley I."/>
            <person name="Horton D.L."/>
            <person name="Alikhan N.F."/>
            <person name="Baker D."/>
            <person name="Gharbi K."/>
            <person name="Hall N."/>
            <person name="Watson M."/>
            <person name="Adriaenssens E.M."/>
            <person name="Foster-Nyarko E."/>
            <person name="Jarju S."/>
            <person name="Secka A."/>
            <person name="Antonio M."/>
            <person name="Oren A."/>
            <person name="Chaudhuri R.R."/>
            <person name="La Ragione R."/>
            <person name="Hildebrand F."/>
            <person name="Pallen M.J."/>
        </authorList>
    </citation>
    <scope>NUCLEOTIDE SEQUENCE</scope>
    <source>
        <strain evidence="6">CHK187-5294</strain>
    </source>
</reference>
<sequence length="155" mass="16702">MIKTNAMRLLDAKKISYESFTYPPEITDGEQVANQLQEDANAVFKTLVTVSDKGEHFVFCVPVCASLDLKKAAKAAGAKSVSMIRQKELEPLTGYVHGGCSPVGMKKRFRTFLDASAQSFAQIYVSAGKPGQQMKLSPGALASFCGAAFAELKTE</sequence>
<feature type="domain" description="YbaK/aminoacyl-tRNA synthetase-associated" evidence="5">
    <location>
        <begin position="24"/>
        <end position="142"/>
    </location>
</feature>
<dbReference type="InterPro" id="IPR036754">
    <property type="entry name" value="YbaK/aa-tRNA-synt-asso_dom_sf"/>
</dbReference>
<protein>
    <recommendedName>
        <fullName evidence="4">Cys-tRNA(Pro)/Cys-tRNA(Cys) deacylase</fullName>
        <ecNumber evidence="4">4.2.-.-</ecNumber>
    </recommendedName>
</protein>
<dbReference type="InterPro" id="IPR007214">
    <property type="entry name" value="YbaK/aa-tRNA-synth-assoc-dom"/>
</dbReference>
<dbReference type="Pfam" id="PF04073">
    <property type="entry name" value="tRNA_edit"/>
    <property type="match status" value="1"/>
</dbReference>
<comment type="caution">
    <text evidence="6">The sequence shown here is derived from an EMBL/GenBank/DDBJ whole genome shotgun (WGS) entry which is preliminary data.</text>
</comment>
<dbReference type="AlphaFoldDB" id="A0A9D2CYV4"/>
<comment type="similarity">
    <text evidence="1 4">Belongs to the prolyl-tRNA editing family. YbaK/EbsC subfamily.</text>
</comment>
<dbReference type="Gene3D" id="3.90.960.10">
    <property type="entry name" value="YbaK/aminoacyl-tRNA synthetase-associated domain"/>
    <property type="match status" value="1"/>
</dbReference>
<keyword evidence="3 4" id="KW-0456">Lyase</keyword>
<dbReference type="SUPFAM" id="SSF55826">
    <property type="entry name" value="YbaK/ProRS associated domain"/>
    <property type="match status" value="1"/>
</dbReference>
<proteinExistence type="inferred from homology"/>
<evidence type="ECO:0000259" key="5">
    <source>
        <dbReference type="Pfam" id="PF04073"/>
    </source>
</evidence>
<dbReference type="PANTHER" id="PTHR30411:SF0">
    <property type="entry name" value="CYS-TRNA(PRO)_CYS-TRNA(CYS) DEACYLASE YBAK"/>
    <property type="match status" value="1"/>
</dbReference>
<dbReference type="EMBL" id="DXCL01000021">
    <property type="protein sequence ID" value="HIZ03353.1"/>
    <property type="molecule type" value="Genomic_DNA"/>
</dbReference>
<evidence type="ECO:0000313" key="7">
    <source>
        <dbReference type="Proteomes" id="UP000824132"/>
    </source>
</evidence>
<evidence type="ECO:0000256" key="4">
    <source>
        <dbReference type="PIRNR" id="PIRNR006181"/>
    </source>
</evidence>
<dbReference type="NCBIfam" id="TIGR00011">
    <property type="entry name" value="YbaK_EbsC"/>
    <property type="match status" value="1"/>
</dbReference>
<accession>A0A9D2CYV4</accession>
<reference evidence="6" key="2">
    <citation type="submission" date="2021-04" db="EMBL/GenBank/DDBJ databases">
        <authorList>
            <person name="Gilroy R."/>
        </authorList>
    </citation>
    <scope>NUCLEOTIDE SEQUENCE</scope>
    <source>
        <strain evidence="6">CHK187-5294</strain>
    </source>
</reference>
<dbReference type="EC" id="4.2.-.-" evidence="4"/>
<evidence type="ECO:0000256" key="3">
    <source>
        <dbReference type="ARBA" id="ARBA00023239"/>
    </source>
</evidence>
<dbReference type="Proteomes" id="UP000824132">
    <property type="component" value="Unassembled WGS sequence"/>
</dbReference>
<organism evidence="6 7">
    <name type="scientific">Candidatus Borkfalkia avistercoris</name>
    <dbReference type="NCBI Taxonomy" id="2838504"/>
    <lineage>
        <taxon>Bacteria</taxon>
        <taxon>Bacillati</taxon>
        <taxon>Bacillota</taxon>
        <taxon>Clostridia</taxon>
        <taxon>Christensenellales</taxon>
        <taxon>Christensenellaceae</taxon>
        <taxon>Candidatus Borkfalkia</taxon>
    </lineage>
</organism>
<evidence type="ECO:0000313" key="6">
    <source>
        <dbReference type="EMBL" id="HIZ03353.1"/>
    </source>
</evidence>
<gene>
    <name evidence="6" type="primary">ybaK</name>
    <name evidence="6" type="ORF">H9727_03620</name>
</gene>
<keyword evidence="2 4" id="KW-0648">Protein biosynthesis</keyword>
<dbReference type="GO" id="GO:0016829">
    <property type="term" value="F:lyase activity"/>
    <property type="evidence" value="ECO:0007669"/>
    <property type="project" value="UniProtKB-KW"/>
</dbReference>
<dbReference type="CDD" id="cd00002">
    <property type="entry name" value="YbaK_deacylase"/>
    <property type="match status" value="1"/>
</dbReference>
<dbReference type="GO" id="GO:0006412">
    <property type="term" value="P:translation"/>
    <property type="evidence" value="ECO:0007669"/>
    <property type="project" value="UniProtKB-KW"/>
</dbReference>
<evidence type="ECO:0000256" key="2">
    <source>
        <dbReference type="ARBA" id="ARBA00022917"/>
    </source>
</evidence>
<dbReference type="InterPro" id="IPR004369">
    <property type="entry name" value="Prolyl-tRNA_editing_YbaK/EbsC"/>
</dbReference>
<name>A0A9D2CYV4_9FIRM</name>